<evidence type="ECO:0000313" key="2">
    <source>
        <dbReference type="Proteomes" id="UP000191055"/>
    </source>
</evidence>
<dbReference type="STRING" id="889453.SAMN03080601_03469"/>
<proteinExistence type="predicted"/>
<sequence>MILNETYYQKLLEKFNDVQHLETNFSNNIIALTVKIILKHFQENKPLHINFQNSKESLLKVAGHLYIELANDIYKNHYDLPDNYCIGDKLKRIRDNQYYEITNIGKDDYTLRQILRKRKTEISPATLSGINYDRLTKNFVKIDKGTGISERTIKNYFSFFENLNNEKSDFPRLNFDRHTVFISKKPLWDSLIEKNKIPSIYLPNSREENHLSETKSIPALSDCLVYFTPKYEVCYQQIIQQDKKIKSIIVFDTEAAQIEQMILDKQRFGFNLIVLSNSLSPQKNTSIPSWNWFKEEIDIVNAI</sequence>
<evidence type="ECO:0000313" key="1">
    <source>
        <dbReference type="EMBL" id="SKC24176.1"/>
    </source>
</evidence>
<dbReference type="KEGG" id="asx:CDL62_15680"/>
<protein>
    <submittedName>
        <fullName evidence="1">Uncharacterized protein</fullName>
    </submittedName>
</protein>
<organism evidence="1 2">
    <name type="scientific">Alkalitalea saponilacus</name>
    <dbReference type="NCBI Taxonomy" id="889453"/>
    <lineage>
        <taxon>Bacteria</taxon>
        <taxon>Pseudomonadati</taxon>
        <taxon>Bacteroidota</taxon>
        <taxon>Bacteroidia</taxon>
        <taxon>Marinilabiliales</taxon>
        <taxon>Marinilabiliaceae</taxon>
        <taxon>Alkalitalea</taxon>
    </lineage>
</organism>
<gene>
    <name evidence="1" type="ORF">SAMN03080601_03469</name>
</gene>
<dbReference type="AlphaFoldDB" id="A0A1T5HU25"/>
<accession>A0A1T5HU25</accession>
<dbReference type="EMBL" id="FUYV01000036">
    <property type="protein sequence ID" value="SKC24176.1"/>
    <property type="molecule type" value="Genomic_DNA"/>
</dbReference>
<name>A0A1T5HU25_9BACT</name>
<reference evidence="1 2" key="1">
    <citation type="submission" date="2017-02" db="EMBL/GenBank/DDBJ databases">
        <authorList>
            <person name="Peterson S.W."/>
        </authorList>
    </citation>
    <scope>NUCLEOTIDE SEQUENCE [LARGE SCALE GENOMIC DNA]</scope>
    <source>
        <strain evidence="1 2">DSM 24412</strain>
    </source>
</reference>
<dbReference type="RefSeq" id="WP_079559126.1">
    <property type="nucleotide sequence ID" value="NZ_CP021904.1"/>
</dbReference>
<dbReference type="OrthoDB" id="1490978at2"/>
<keyword evidence="2" id="KW-1185">Reference proteome</keyword>
<dbReference type="Proteomes" id="UP000191055">
    <property type="component" value="Unassembled WGS sequence"/>
</dbReference>